<dbReference type="PROSITE" id="PS50887">
    <property type="entry name" value="GGDEF"/>
    <property type="match status" value="1"/>
</dbReference>
<evidence type="ECO:0000259" key="2">
    <source>
        <dbReference type="PROSITE" id="PS50887"/>
    </source>
</evidence>
<comment type="caution">
    <text evidence="3">The sequence shown here is derived from an EMBL/GenBank/DDBJ whole genome shotgun (WGS) entry which is preliminary data.</text>
</comment>
<sequence>MSFHDHNVLIACSDKKDRLQFFNYFDDLDAEKIYTASDVEQMHELLAENEEQFTILAFEISSQWIKNLEKINQIKNQHPELKLIALVAMNVNLTPRQHGEIEKMVDGMFYSPVTQQELLAKGTAQVGERESVTRIHSEELEAFLNVHFQLTSLPKLLVEVDSHKILQANEAMLQQFDVKGAAIRGLVWHEISNIKKDKEITRLKSQLNEAGQLNKMVLLNFGHGYVPVNLYLYSVVFDNKTYYLAELFDQTKQQFQQMFLRFLNEVTRINFTENRDKTTMQNMLRWVGFEFCFIVQKELSDQYNQKIWDVSLNNYVDHFVQSNHDFINRKLAKDQIFDVREQANKKIPADEFLNFYGVSSLVAYNCSVDDQSQSVLVAGGMKPVKNWDSVKLLFHQMALHFKQTMAFKALKKSHESESQYDVLTELMNRRYIVKTIEQSIDIALKKRHTLAVMFLDLDRFKVINDSLGHDVGDDVLVSIANILKKNVKNHGVAARYAGDEFLILLNQNISKSQVNQIAETILKDVANPIKLKNGSEINLTISLGIAYFPEHGTSVNKLIKHADIALYNAKLNGKNRYTVYSEELDGDQAKQSEEMVRNLQAAIELDQIEVYYQPKINASTEDIMGFEALVRWEHPELGIISPGLFIPLAEQSELIFPIGLLVIEKACRALKQWQEQFKLPLTMSVNLSPIQLNDKDLIKKINRIIEETAVYPKHLDFEITESEKFKSVKDALLMFKKIVNLGCTLSIDDFGTGHSTLDYLRKIPAKTLKIDQVFVKNIGLSPDDEAILDATIDMAKRVGHFIVAEGVETEEQRQYLTSKGCDYFQGYLFSRPVPASEIDRILTDREKILKKN</sequence>
<gene>
    <name evidence="3" type="ORF">ACFODZ_05495</name>
</gene>
<accession>A0ABV7J9C4</accession>
<evidence type="ECO:0000259" key="1">
    <source>
        <dbReference type="PROSITE" id="PS50883"/>
    </source>
</evidence>
<dbReference type="SUPFAM" id="SSF141868">
    <property type="entry name" value="EAL domain-like"/>
    <property type="match status" value="1"/>
</dbReference>
<dbReference type="InterPro" id="IPR043128">
    <property type="entry name" value="Rev_trsase/Diguanyl_cyclase"/>
</dbReference>
<name>A0ABV7J9C4_9GAMM</name>
<dbReference type="NCBIfam" id="TIGR00254">
    <property type="entry name" value="GGDEF"/>
    <property type="match status" value="1"/>
</dbReference>
<dbReference type="PANTHER" id="PTHR33121:SF70">
    <property type="entry name" value="SIGNALING PROTEIN YKOW"/>
    <property type="match status" value="1"/>
</dbReference>
<dbReference type="PROSITE" id="PS50883">
    <property type="entry name" value="EAL"/>
    <property type="match status" value="1"/>
</dbReference>
<dbReference type="InterPro" id="IPR001633">
    <property type="entry name" value="EAL_dom"/>
</dbReference>
<feature type="domain" description="GGDEF" evidence="2">
    <location>
        <begin position="448"/>
        <end position="582"/>
    </location>
</feature>
<evidence type="ECO:0000313" key="4">
    <source>
        <dbReference type="Proteomes" id="UP001595533"/>
    </source>
</evidence>
<proteinExistence type="predicted"/>
<keyword evidence="4" id="KW-1185">Reference proteome</keyword>
<dbReference type="InterPro" id="IPR050706">
    <property type="entry name" value="Cyclic-di-GMP_PDE-like"/>
</dbReference>
<dbReference type="RefSeq" id="WP_077411505.1">
    <property type="nucleotide sequence ID" value="NZ_JBHRTS010000003.1"/>
</dbReference>
<dbReference type="SUPFAM" id="SSF55073">
    <property type="entry name" value="Nucleotide cyclase"/>
    <property type="match status" value="1"/>
</dbReference>
<dbReference type="Gene3D" id="3.30.70.270">
    <property type="match status" value="1"/>
</dbReference>
<dbReference type="CDD" id="cd01948">
    <property type="entry name" value="EAL"/>
    <property type="match status" value="1"/>
</dbReference>
<dbReference type="EMBL" id="JBHRTS010000003">
    <property type="protein sequence ID" value="MFC3193687.1"/>
    <property type="molecule type" value="Genomic_DNA"/>
</dbReference>
<protein>
    <submittedName>
        <fullName evidence="3">Bifunctional diguanylate cyclase/phosphodiesterase</fullName>
    </submittedName>
</protein>
<evidence type="ECO:0000313" key="3">
    <source>
        <dbReference type="EMBL" id="MFC3193687.1"/>
    </source>
</evidence>
<dbReference type="Proteomes" id="UP001595533">
    <property type="component" value="Unassembled WGS sequence"/>
</dbReference>
<dbReference type="Gene3D" id="3.20.20.450">
    <property type="entry name" value="EAL domain"/>
    <property type="match status" value="1"/>
</dbReference>
<dbReference type="SMART" id="SM00052">
    <property type="entry name" value="EAL"/>
    <property type="match status" value="1"/>
</dbReference>
<dbReference type="InterPro" id="IPR035919">
    <property type="entry name" value="EAL_sf"/>
</dbReference>
<feature type="domain" description="EAL" evidence="1">
    <location>
        <begin position="592"/>
        <end position="846"/>
    </location>
</feature>
<organism evidence="3 4">
    <name type="scientific">Marinicella sediminis</name>
    <dbReference type="NCBI Taxonomy" id="1792834"/>
    <lineage>
        <taxon>Bacteria</taxon>
        <taxon>Pseudomonadati</taxon>
        <taxon>Pseudomonadota</taxon>
        <taxon>Gammaproteobacteria</taxon>
        <taxon>Lysobacterales</taxon>
        <taxon>Marinicellaceae</taxon>
        <taxon>Marinicella</taxon>
    </lineage>
</organism>
<dbReference type="SMART" id="SM00267">
    <property type="entry name" value="GGDEF"/>
    <property type="match status" value="1"/>
</dbReference>
<dbReference type="InterPro" id="IPR000160">
    <property type="entry name" value="GGDEF_dom"/>
</dbReference>
<dbReference type="PANTHER" id="PTHR33121">
    <property type="entry name" value="CYCLIC DI-GMP PHOSPHODIESTERASE PDEF"/>
    <property type="match status" value="1"/>
</dbReference>
<reference evidence="4" key="1">
    <citation type="journal article" date="2019" name="Int. J. Syst. Evol. Microbiol.">
        <title>The Global Catalogue of Microorganisms (GCM) 10K type strain sequencing project: providing services to taxonomists for standard genome sequencing and annotation.</title>
        <authorList>
            <consortium name="The Broad Institute Genomics Platform"/>
            <consortium name="The Broad Institute Genome Sequencing Center for Infectious Disease"/>
            <person name="Wu L."/>
            <person name="Ma J."/>
        </authorList>
    </citation>
    <scope>NUCLEOTIDE SEQUENCE [LARGE SCALE GENOMIC DNA]</scope>
    <source>
        <strain evidence="4">KCTC 42953</strain>
    </source>
</reference>
<dbReference type="CDD" id="cd01949">
    <property type="entry name" value="GGDEF"/>
    <property type="match status" value="1"/>
</dbReference>
<dbReference type="Pfam" id="PF00990">
    <property type="entry name" value="GGDEF"/>
    <property type="match status" value="1"/>
</dbReference>
<dbReference type="InterPro" id="IPR029787">
    <property type="entry name" value="Nucleotide_cyclase"/>
</dbReference>
<dbReference type="Pfam" id="PF00563">
    <property type="entry name" value="EAL"/>
    <property type="match status" value="1"/>
</dbReference>